<comment type="caution">
    <text evidence="7">The sequence shown here is derived from an EMBL/GenBank/DDBJ whole genome shotgun (WGS) entry which is preliminary data.</text>
</comment>
<dbReference type="SUPFAM" id="SSF48498">
    <property type="entry name" value="Tetracyclin repressor-like, C-terminal domain"/>
    <property type="match status" value="1"/>
</dbReference>
<keyword evidence="2" id="KW-0805">Transcription regulation</keyword>
<evidence type="ECO:0000256" key="5">
    <source>
        <dbReference type="PROSITE-ProRule" id="PRU00335"/>
    </source>
</evidence>
<dbReference type="InterPro" id="IPR050109">
    <property type="entry name" value="HTH-type_TetR-like_transc_reg"/>
</dbReference>
<dbReference type="SUPFAM" id="SSF46689">
    <property type="entry name" value="Homeodomain-like"/>
    <property type="match status" value="1"/>
</dbReference>
<dbReference type="Gene3D" id="1.10.357.10">
    <property type="entry name" value="Tetracycline Repressor, domain 2"/>
    <property type="match status" value="1"/>
</dbReference>
<keyword evidence="8" id="KW-1185">Reference proteome</keyword>
<feature type="DNA-binding region" description="H-T-H motif" evidence="5">
    <location>
        <begin position="40"/>
        <end position="59"/>
    </location>
</feature>
<dbReference type="PROSITE" id="PS50977">
    <property type="entry name" value="HTH_TETR_2"/>
    <property type="match status" value="1"/>
</dbReference>
<dbReference type="PANTHER" id="PTHR30055:SF151">
    <property type="entry name" value="TRANSCRIPTIONAL REGULATORY PROTEIN"/>
    <property type="match status" value="1"/>
</dbReference>
<dbReference type="Proteomes" id="UP000660611">
    <property type="component" value="Unassembled WGS sequence"/>
</dbReference>
<sequence>MVKGVALTDRRAGAKAGLSRERVLDGALEYLDTYGLPALSMRKLGTHLGVEAMSLYRHVPNKGALLDGLVDRVMQLAFADLQDPPPDAWVPWVRQFAHSLRAALRAHPGVLPLAATRPVNSPDALQMSERWLAAMRAAGLPLGMALDVINVIATFTIGHTLAEVGQTPGHEGTEPDLDQRADELDPARFPNLTEVITTRAGLDFDTRFTAAIDILLAGYAALSRPGAAS</sequence>
<evidence type="ECO:0000313" key="8">
    <source>
        <dbReference type="Proteomes" id="UP000660611"/>
    </source>
</evidence>
<dbReference type="GO" id="GO:0046677">
    <property type="term" value="P:response to antibiotic"/>
    <property type="evidence" value="ECO:0007669"/>
    <property type="project" value="InterPro"/>
</dbReference>
<name>A0A919UB83_9ACTN</name>
<dbReference type="PANTHER" id="PTHR30055">
    <property type="entry name" value="HTH-TYPE TRANSCRIPTIONAL REGULATOR RUTR"/>
    <property type="match status" value="1"/>
</dbReference>
<dbReference type="Pfam" id="PF00440">
    <property type="entry name" value="TetR_N"/>
    <property type="match status" value="1"/>
</dbReference>
<dbReference type="InterPro" id="IPR009057">
    <property type="entry name" value="Homeodomain-like_sf"/>
</dbReference>
<dbReference type="GO" id="GO:0045892">
    <property type="term" value="P:negative regulation of DNA-templated transcription"/>
    <property type="evidence" value="ECO:0007669"/>
    <property type="project" value="InterPro"/>
</dbReference>
<proteinExistence type="predicted"/>
<evidence type="ECO:0000256" key="1">
    <source>
        <dbReference type="ARBA" id="ARBA00022491"/>
    </source>
</evidence>
<keyword evidence="4" id="KW-0804">Transcription</keyword>
<dbReference type="InterPro" id="IPR003012">
    <property type="entry name" value="Tet_transcr_reg_TetR"/>
</dbReference>
<evidence type="ECO:0000256" key="4">
    <source>
        <dbReference type="ARBA" id="ARBA00023163"/>
    </source>
</evidence>
<organism evidence="7 8">
    <name type="scientific">Dactylosporangium siamense</name>
    <dbReference type="NCBI Taxonomy" id="685454"/>
    <lineage>
        <taxon>Bacteria</taxon>
        <taxon>Bacillati</taxon>
        <taxon>Actinomycetota</taxon>
        <taxon>Actinomycetes</taxon>
        <taxon>Micromonosporales</taxon>
        <taxon>Micromonosporaceae</taxon>
        <taxon>Dactylosporangium</taxon>
    </lineage>
</organism>
<dbReference type="GO" id="GO:0000976">
    <property type="term" value="F:transcription cis-regulatory region binding"/>
    <property type="evidence" value="ECO:0007669"/>
    <property type="project" value="TreeGrafter"/>
</dbReference>
<feature type="domain" description="HTH tetR-type" evidence="6">
    <location>
        <begin position="17"/>
        <end position="77"/>
    </location>
</feature>
<gene>
    <name evidence="7" type="ORF">Dsi01nite_069230</name>
</gene>
<keyword evidence="3 5" id="KW-0238">DNA-binding</keyword>
<dbReference type="AlphaFoldDB" id="A0A919UB83"/>
<evidence type="ECO:0000256" key="3">
    <source>
        <dbReference type="ARBA" id="ARBA00023125"/>
    </source>
</evidence>
<keyword evidence="1" id="KW-0678">Repressor</keyword>
<dbReference type="PRINTS" id="PR00400">
    <property type="entry name" value="TETREPRESSOR"/>
</dbReference>
<protein>
    <submittedName>
        <fullName evidence="7">TetR family transcriptional regulator</fullName>
    </submittedName>
</protein>
<dbReference type="Gene3D" id="1.10.10.60">
    <property type="entry name" value="Homeodomain-like"/>
    <property type="match status" value="1"/>
</dbReference>
<evidence type="ECO:0000259" key="6">
    <source>
        <dbReference type="PROSITE" id="PS50977"/>
    </source>
</evidence>
<dbReference type="GO" id="GO:0003700">
    <property type="term" value="F:DNA-binding transcription factor activity"/>
    <property type="evidence" value="ECO:0007669"/>
    <property type="project" value="TreeGrafter"/>
</dbReference>
<accession>A0A919UB83</accession>
<reference evidence="7" key="1">
    <citation type="submission" date="2021-01" db="EMBL/GenBank/DDBJ databases">
        <title>Whole genome shotgun sequence of Dactylosporangium siamense NBRC 106093.</title>
        <authorList>
            <person name="Komaki H."/>
            <person name="Tamura T."/>
        </authorList>
    </citation>
    <scope>NUCLEOTIDE SEQUENCE</scope>
    <source>
        <strain evidence="7">NBRC 106093</strain>
    </source>
</reference>
<evidence type="ECO:0000256" key="2">
    <source>
        <dbReference type="ARBA" id="ARBA00023015"/>
    </source>
</evidence>
<dbReference type="Pfam" id="PF02909">
    <property type="entry name" value="TetR_C_1"/>
    <property type="match status" value="1"/>
</dbReference>
<dbReference type="RefSeq" id="WP_203850580.1">
    <property type="nucleotide sequence ID" value="NZ_BAAAVW010000020.1"/>
</dbReference>
<evidence type="ECO:0000313" key="7">
    <source>
        <dbReference type="EMBL" id="GIG48882.1"/>
    </source>
</evidence>
<dbReference type="EMBL" id="BONQ01000110">
    <property type="protein sequence ID" value="GIG48882.1"/>
    <property type="molecule type" value="Genomic_DNA"/>
</dbReference>
<dbReference type="InterPro" id="IPR001647">
    <property type="entry name" value="HTH_TetR"/>
</dbReference>
<dbReference type="InterPro" id="IPR004111">
    <property type="entry name" value="Repressor_TetR_C"/>
</dbReference>
<dbReference type="InterPro" id="IPR036271">
    <property type="entry name" value="Tet_transcr_reg_TetR-rel_C_sf"/>
</dbReference>